<keyword evidence="2" id="KW-0812">Transmembrane</keyword>
<name>A0AAV9Y3L9_9CRYT</name>
<evidence type="ECO:0000256" key="2">
    <source>
        <dbReference type="SAM" id="Phobius"/>
    </source>
</evidence>
<dbReference type="InterPro" id="IPR011012">
    <property type="entry name" value="Longin-like_dom_sf"/>
</dbReference>
<organism evidence="4 5">
    <name type="scientific">Cryptosporidium xiaoi</name>
    <dbReference type="NCBI Taxonomy" id="659607"/>
    <lineage>
        <taxon>Eukaryota</taxon>
        <taxon>Sar</taxon>
        <taxon>Alveolata</taxon>
        <taxon>Apicomplexa</taxon>
        <taxon>Conoidasida</taxon>
        <taxon>Coccidia</taxon>
        <taxon>Eucoccidiorida</taxon>
        <taxon>Eimeriorina</taxon>
        <taxon>Cryptosporidiidae</taxon>
        <taxon>Cryptosporidium</taxon>
    </lineage>
</organism>
<evidence type="ECO:0000256" key="1">
    <source>
        <dbReference type="PROSITE-ProRule" id="PRU00290"/>
    </source>
</evidence>
<dbReference type="InterPro" id="IPR016444">
    <property type="entry name" value="Synaptobrevin/VAMP"/>
</dbReference>
<sequence length="252" mass="29731">MLKIRDFPKQNKNLVFTGVGLIDNGLIIFSWYDRISSIIKDEIDNVFKSELVNGSVRKNSRIKKEIEIEECSWTLYIWTPQLEDSEISYSVCCTDKEYPERIIYEYLKELNQLTSRIEKINDMNELRTNLLNSIKDYKQSVKEIITRFDDYKQFDKIIRLENNVEEIKTAVKDNINIIIQNKGILESLDNQVEVLEVETGAFLNESTKVKNKFWWKNMRYTFILASIATLTVIIAIAYIYNILFGNKYLNVF</sequence>
<comment type="caution">
    <text evidence="4">The sequence shown here is derived from an EMBL/GenBank/DDBJ whole genome shotgun (WGS) entry which is preliminary data.</text>
</comment>
<dbReference type="EMBL" id="JAWDEY010000011">
    <property type="protein sequence ID" value="KAK6589756.1"/>
    <property type="molecule type" value="Genomic_DNA"/>
</dbReference>
<dbReference type="PROSITE" id="PS50892">
    <property type="entry name" value="V_SNARE"/>
    <property type="match status" value="1"/>
</dbReference>
<dbReference type="Proteomes" id="UP001311799">
    <property type="component" value="Unassembled WGS sequence"/>
</dbReference>
<evidence type="ECO:0000313" key="5">
    <source>
        <dbReference type="Proteomes" id="UP001311799"/>
    </source>
</evidence>
<evidence type="ECO:0000259" key="3">
    <source>
        <dbReference type="PROSITE" id="PS50892"/>
    </source>
</evidence>
<accession>A0AAV9Y3L9</accession>
<keyword evidence="2" id="KW-0472">Membrane</keyword>
<keyword evidence="1" id="KW-0175">Coiled coil</keyword>
<dbReference type="Pfam" id="PF00957">
    <property type="entry name" value="Synaptobrevin"/>
    <property type="match status" value="1"/>
</dbReference>
<gene>
    <name evidence="4" type="ORF">RS030_196</name>
</gene>
<dbReference type="InterPro" id="IPR042855">
    <property type="entry name" value="V_SNARE_CC"/>
</dbReference>
<dbReference type="SUPFAM" id="SSF64356">
    <property type="entry name" value="SNARE-like"/>
    <property type="match status" value="1"/>
</dbReference>
<dbReference type="AlphaFoldDB" id="A0AAV9Y3L9"/>
<feature type="domain" description="V-SNARE coiled-coil homology" evidence="3">
    <location>
        <begin position="156"/>
        <end position="216"/>
    </location>
</feature>
<dbReference type="Gene3D" id="1.20.5.110">
    <property type="match status" value="1"/>
</dbReference>
<evidence type="ECO:0000313" key="4">
    <source>
        <dbReference type="EMBL" id="KAK6589756.1"/>
    </source>
</evidence>
<feature type="transmembrane region" description="Helical" evidence="2">
    <location>
        <begin position="220"/>
        <end position="243"/>
    </location>
</feature>
<protein>
    <submittedName>
        <fullName evidence="4">Synaptobrevin family</fullName>
    </submittedName>
</protein>
<proteinExistence type="predicted"/>
<dbReference type="Gene3D" id="3.30.450.50">
    <property type="entry name" value="Longin domain"/>
    <property type="match status" value="1"/>
</dbReference>
<keyword evidence="5" id="KW-1185">Reference proteome</keyword>
<reference evidence="4 5" key="1">
    <citation type="submission" date="2023-10" db="EMBL/GenBank/DDBJ databases">
        <title>Comparative genomics analysis reveals potential genetic determinants of host preference in Cryptosporidium xiaoi.</title>
        <authorList>
            <person name="Xiao L."/>
            <person name="Li J."/>
        </authorList>
    </citation>
    <scope>NUCLEOTIDE SEQUENCE [LARGE SCALE GENOMIC DNA]</scope>
    <source>
        <strain evidence="4 5">52996</strain>
    </source>
</reference>
<dbReference type="PANTHER" id="PTHR45701">
    <property type="entry name" value="SYNAPTOBREVIN FAMILY MEMBER"/>
    <property type="match status" value="1"/>
</dbReference>
<dbReference type="CDD" id="cd15843">
    <property type="entry name" value="R-SNARE"/>
    <property type="match status" value="1"/>
</dbReference>
<dbReference type="SUPFAM" id="SSF58038">
    <property type="entry name" value="SNARE fusion complex"/>
    <property type="match status" value="1"/>
</dbReference>
<keyword evidence="2" id="KW-1133">Transmembrane helix</keyword>